<dbReference type="PANTHER" id="PTHR11533">
    <property type="entry name" value="PROTEASE M1 ZINC METALLOPROTEASE"/>
    <property type="match status" value="1"/>
</dbReference>
<sequence>MPSNPTVKLLFEEESTAAGDDLGNWNRKTQQNGSGGIKREKRRFRCGLCWCLSLSGVMLLAGIAIGLFAFTRLYAGCIEEKRNDNEDSELTLEEEIFAECGQGYPWKQVRLPTDISPTNYRLKIHPNLESLEIVGTVDMELQVENETRIIVFHAQDMNLTSFTIRLGSQRVHARHLICPRLLQWAFETDEPFPAKSVIRLSIDYTGFIHKDLSGLYINTHQDKRNGTNDTTVYRISAVTQFEPTHARKMLPCFDEPNFKAVFDISIIRKKEHLARTNMQLIRSEDYEDE</sequence>
<dbReference type="GO" id="GO:0005615">
    <property type="term" value="C:extracellular space"/>
    <property type="evidence" value="ECO:0007669"/>
    <property type="project" value="TreeGrafter"/>
</dbReference>
<dbReference type="GO" id="GO:0042277">
    <property type="term" value="F:peptide binding"/>
    <property type="evidence" value="ECO:0007669"/>
    <property type="project" value="TreeGrafter"/>
</dbReference>
<dbReference type="Proteomes" id="UP000887577">
    <property type="component" value="Unplaced"/>
</dbReference>
<keyword evidence="3" id="KW-1185">Reference proteome</keyword>
<reference evidence="4" key="1">
    <citation type="submission" date="2022-11" db="UniProtKB">
        <authorList>
            <consortium name="WormBaseParasite"/>
        </authorList>
    </citation>
    <scope>IDENTIFICATION</scope>
</reference>
<evidence type="ECO:0000313" key="4">
    <source>
        <dbReference type="WBParaSite" id="PSU_v2.g6163.t1"/>
    </source>
</evidence>
<organism evidence="3 4">
    <name type="scientific">Panagrolaimus superbus</name>
    <dbReference type="NCBI Taxonomy" id="310955"/>
    <lineage>
        <taxon>Eukaryota</taxon>
        <taxon>Metazoa</taxon>
        <taxon>Ecdysozoa</taxon>
        <taxon>Nematoda</taxon>
        <taxon>Chromadorea</taxon>
        <taxon>Rhabditida</taxon>
        <taxon>Tylenchina</taxon>
        <taxon>Panagrolaimomorpha</taxon>
        <taxon>Panagrolaimoidea</taxon>
        <taxon>Panagrolaimidae</taxon>
        <taxon>Panagrolaimus</taxon>
    </lineage>
</organism>
<evidence type="ECO:0000313" key="3">
    <source>
        <dbReference type="Proteomes" id="UP000887577"/>
    </source>
</evidence>
<evidence type="ECO:0000259" key="2">
    <source>
        <dbReference type="Pfam" id="PF17900"/>
    </source>
</evidence>
<dbReference type="Pfam" id="PF17900">
    <property type="entry name" value="Peptidase_M1_N"/>
    <property type="match status" value="1"/>
</dbReference>
<proteinExistence type="predicted"/>
<dbReference type="InterPro" id="IPR042097">
    <property type="entry name" value="Aminopeptidase_N-like_N_sf"/>
</dbReference>
<dbReference type="PANTHER" id="PTHR11533:SF299">
    <property type="entry name" value="AMINOPEPTIDASE"/>
    <property type="match status" value="1"/>
</dbReference>
<dbReference type="GO" id="GO:0006508">
    <property type="term" value="P:proteolysis"/>
    <property type="evidence" value="ECO:0007669"/>
    <property type="project" value="TreeGrafter"/>
</dbReference>
<dbReference type="GO" id="GO:0016020">
    <property type="term" value="C:membrane"/>
    <property type="evidence" value="ECO:0007669"/>
    <property type="project" value="TreeGrafter"/>
</dbReference>
<accession>A0A914Z253</accession>
<dbReference type="InterPro" id="IPR045357">
    <property type="entry name" value="Aminopeptidase_N-like_N"/>
</dbReference>
<keyword evidence="1" id="KW-0812">Transmembrane</keyword>
<dbReference type="GO" id="GO:0005737">
    <property type="term" value="C:cytoplasm"/>
    <property type="evidence" value="ECO:0007669"/>
    <property type="project" value="TreeGrafter"/>
</dbReference>
<protein>
    <submittedName>
        <fullName evidence="4">Aminopeptidase N-like N-terminal domain-containing protein</fullName>
    </submittedName>
</protein>
<feature type="domain" description="Aminopeptidase N-like N-terminal" evidence="2">
    <location>
        <begin position="117"/>
        <end position="288"/>
    </location>
</feature>
<feature type="transmembrane region" description="Helical" evidence="1">
    <location>
        <begin position="47"/>
        <end position="70"/>
    </location>
</feature>
<dbReference type="Gene3D" id="2.60.40.1730">
    <property type="entry name" value="tricorn interacting facor f3 domain"/>
    <property type="match status" value="1"/>
</dbReference>
<keyword evidence="1" id="KW-0472">Membrane</keyword>
<dbReference type="GO" id="GO:0070006">
    <property type="term" value="F:metalloaminopeptidase activity"/>
    <property type="evidence" value="ECO:0007669"/>
    <property type="project" value="TreeGrafter"/>
</dbReference>
<name>A0A914Z253_9BILA</name>
<dbReference type="SUPFAM" id="SSF63737">
    <property type="entry name" value="Leukotriene A4 hydrolase N-terminal domain"/>
    <property type="match status" value="1"/>
</dbReference>
<dbReference type="InterPro" id="IPR050344">
    <property type="entry name" value="Peptidase_M1_aminopeptidases"/>
</dbReference>
<evidence type="ECO:0000256" key="1">
    <source>
        <dbReference type="SAM" id="Phobius"/>
    </source>
</evidence>
<keyword evidence="1" id="KW-1133">Transmembrane helix</keyword>
<dbReference type="AlphaFoldDB" id="A0A914Z253"/>
<dbReference type="GO" id="GO:0043171">
    <property type="term" value="P:peptide catabolic process"/>
    <property type="evidence" value="ECO:0007669"/>
    <property type="project" value="TreeGrafter"/>
</dbReference>
<dbReference type="WBParaSite" id="PSU_v2.g6163.t1">
    <property type="protein sequence ID" value="PSU_v2.g6163.t1"/>
    <property type="gene ID" value="PSU_v2.g6163"/>
</dbReference>
<dbReference type="GO" id="GO:0008270">
    <property type="term" value="F:zinc ion binding"/>
    <property type="evidence" value="ECO:0007669"/>
    <property type="project" value="TreeGrafter"/>
</dbReference>